<keyword evidence="13" id="KW-1185">Reference proteome</keyword>
<dbReference type="PROSITE" id="PS50883">
    <property type="entry name" value="EAL"/>
    <property type="match status" value="1"/>
</dbReference>
<dbReference type="PROSITE" id="PS50839">
    <property type="entry name" value="CHASE"/>
    <property type="match status" value="1"/>
</dbReference>
<dbReference type="OrthoDB" id="9814202at2"/>
<feature type="domain" description="CHASE" evidence="9">
    <location>
        <begin position="111"/>
        <end position="252"/>
    </location>
</feature>
<dbReference type="SUPFAM" id="SSF141868">
    <property type="entry name" value="EAL domain-like"/>
    <property type="match status" value="1"/>
</dbReference>
<evidence type="ECO:0000256" key="1">
    <source>
        <dbReference type="ARBA" id="ARBA00004370"/>
    </source>
</evidence>
<dbReference type="GO" id="GO:0007165">
    <property type="term" value="P:signal transduction"/>
    <property type="evidence" value="ECO:0007669"/>
    <property type="project" value="UniProtKB-ARBA"/>
</dbReference>
<feature type="domain" description="PAS" evidence="7">
    <location>
        <begin position="311"/>
        <end position="383"/>
    </location>
</feature>
<dbReference type="Pfam" id="PF08447">
    <property type="entry name" value="PAS_3"/>
    <property type="match status" value="1"/>
</dbReference>
<dbReference type="Gene3D" id="3.30.450.350">
    <property type="entry name" value="CHASE domain"/>
    <property type="match status" value="1"/>
</dbReference>
<name>A0A1I7NUH3_9HYPH</name>
<evidence type="ECO:0000259" key="7">
    <source>
        <dbReference type="PROSITE" id="PS50112"/>
    </source>
</evidence>
<dbReference type="Proteomes" id="UP000199074">
    <property type="component" value="Unassembled WGS sequence"/>
</dbReference>
<protein>
    <submittedName>
        <fullName evidence="12">Diguanylate cyclase (GGDEF) domain-containing protein</fullName>
    </submittedName>
</protein>
<feature type="domain" description="EAL" evidence="10">
    <location>
        <begin position="631"/>
        <end position="882"/>
    </location>
</feature>
<accession>A0A1I7NUH3</accession>
<feature type="transmembrane region" description="Helical" evidence="6">
    <location>
        <begin position="12"/>
        <end position="34"/>
    </location>
</feature>
<dbReference type="InterPro" id="IPR052155">
    <property type="entry name" value="Biofilm_reg_signaling"/>
</dbReference>
<dbReference type="InterPro" id="IPR000160">
    <property type="entry name" value="GGDEF_dom"/>
</dbReference>
<dbReference type="SMART" id="SM01079">
    <property type="entry name" value="CHASE"/>
    <property type="match status" value="1"/>
</dbReference>
<evidence type="ECO:0000256" key="3">
    <source>
        <dbReference type="ARBA" id="ARBA00022989"/>
    </source>
</evidence>
<dbReference type="InterPro" id="IPR001633">
    <property type="entry name" value="EAL_dom"/>
</dbReference>
<organism evidence="12 13">
    <name type="scientific">Devosia crocina</name>
    <dbReference type="NCBI Taxonomy" id="429728"/>
    <lineage>
        <taxon>Bacteria</taxon>
        <taxon>Pseudomonadati</taxon>
        <taxon>Pseudomonadota</taxon>
        <taxon>Alphaproteobacteria</taxon>
        <taxon>Hyphomicrobiales</taxon>
        <taxon>Devosiaceae</taxon>
        <taxon>Devosia</taxon>
    </lineage>
</organism>
<dbReference type="SUPFAM" id="SSF55073">
    <property type="entry name" value="Nucleotide cyclase"/>
    <property type="match status" value="1"/>
</dbReference>
<dbReference type="GO" id="GO:0003824">
    <property type="term" value="F:catalytic activity"/>
    <property type="evidence" value="ECO:0007669"/>
    <property type="project" value="UniProtKB-ARBA"/>
</dbReference>
<evidence type="ECO:0000256" key="2">
    <source>
        <dbReference type="ARBA" id="ARBA00022692"/>
    </source>
</evidence>
<dbReference type="PROSITE" id="PS50113">
    <property type="entry name" value="PAC"/>
    <property type="match status" value="1"/>
</dbReference>
<dbReference type="InterPro" id="IPR000014">
    <property type="entry name" value="PAS"/>
</dbReference>
<feature type="domain" description="PAC" evidence="8">
    <location>
        <begin position="385"/>
        <end position="436"/>
    </location>
</feature>
<dbReference type="SMART" id="SM00052">
    <property type="entry name" value="EAL"/>
    <property type="match status" value="1"/>
</dbReference>
<dbReference type="Gene3D" id="2.10.70.100">
    <property type="match status" value="1"/>
</dbReference>
<dbReference type="Gene3D" id="3.20.20.450">
    <property type="entry name" value="EAL domain"/>
    <property type="match status" value="1"/>
</dbReference>
<keyword evidence="4 6" id="KW-0472">Membrane</keyword>
<evidence type="ECO:0000256" key="6">
    <source>
        <dbReference type="SAM" id="Phobius"/>
    </source>
</evidence>
<dbReference type="Pfam" id="PF00990">
    <property type="entry name" value="GGDEF"/>
    <property type="match status" value="1"/>
</dbReference>
<dbReference type="Gene3D" id="3.30.70.270">
    <property type="match status" value="1"/>
</dbReference>
<comment type="subcellular location">
    <subcellularLocation>
        <location evidence="1">Membrane</location>
    </subcellularLocation>
</comment>
<dbReference type="SUPFAM" id="SSF55785">
    <property type="entry name" value="PYP-like sensor domain (PAS domain)"/>
    <property type="match status" value="1"/>
</dbReference>
<keyword evidence="2 6" id="KW-0812">Transmembrane</keyword>
<evidence type="ECO:0000259" key="9">
    <source>
        <dbReference type="PROSITE" id="PS50839"/>
    </source>
</evidence>
<dbReference type="InterPro" id="IPR042240">
    <property type="entry name" value="CHASE_sf"/>
</dbReference>
<dbReference type="InterPro" id="IPR006189">
    <property type="entry name" value="CHASE_dom"/>
</dbReference>
<dbReference type="InterPro" id="IPR000700">
    <property type="entry name" value="PAS-assoc_C"/>
</dbReference>
<dbReference type="FunFam" id="3.30.70.270:FF:000001">
    <property type="entry name" value="Diguanylate cyclase domain protein"/>
    <property type="match status" value="1"/>
</dbReference>
<dbReference type="CDD" id="cd00130">
    <property type="entry name" value="PAS"/>
    <property type="match status" value="1"/>
</dbReference>
<evidence type="ECO:0000256" key="4">
    <source>
        <dbReference type="ARBA" id="ARBA00023136"/>
    </source>
</evidence>
<dbReference type="SMART" id="SM00267">
    <property type="entry name" value="GGDEF"/>
    <property type="match status" value="1"/>
</dbReference>
<dbReference type="PROSITE" id="PS50112">
    <property type="entry name" value="PAS"/>
    <property type="match status" value="1"/>
</dbReference>
<feature type="coiled-coil region" evidence="5">
    <location>
        <begin position="431"/>
        <end position="458"/>
    </location>
</feature>
<dbReference type="GO" id="GO:0016020">
    <property type="term" value="C:membrane"/>
    <property type="evidence" value="ECO:0007669"/>
    <property type="project" value="UniProtKB-SubCell"/>
</dbReference>
<keyword evidence="5" id="KW-0175">Coiled coil</keyword>
<dbReference type="InterPro" id="IPR035965">
    <property type="entry name" value="PAS-like_dom_sf"/>
</dbReference>
<evidence type="ECO:0000259" key="10">
    <source>
        <dbReference type="PROSITE" id="PS50883"/>
    </source>
</evidence>
<evidence type="ECO:0000313" key="12">
    <source>
        <dbReference type="EMBL" id="SFV38273.1"/>
    </source>
</evidence>
<dbReference type="CDD" id="cd01948">
    <property type="entry name" value="EAL"/>
    <property type="match status" value="1"/>
</dbReference>
<feature type="domain" description="GGDEF" evidence="11">
    <location>
        <begin position="489"/>
        <end position="622"/>
    </location>
</feature>
<dbReference type="NCBIfam" id="TIGR00254">
    <property type="entry name" value="GGDEF"/>
    <property type="match status" value="1"/>
</dbReference>
<dbReference type="Pfam" id="PF00563">
    <property type="entry name" value="EAL"/>
    <property type="match status" value="1"/>
</dbReference>
<dbReference type="Gene3D" id="3.30.450.20">
    <property type="entry name" value="PAS domain"/>
    <property type="match status" value="1"/>
</dbReference>
<evidence type="ECO:0000313" key="13">
    <source>
        <dbReference type="Proteomes" id="UP000199074"/>
    </source>
</evidence>
<dbReference type="STRING" id="429728.SAMN05216456_3280"/>
<reference evidence="12 13" key="1">
    <citation type="submission" date="2016-10" db="EMBL/GenBank/DDBJ databases">
        <authorList>
            <person name="de Groot N.N."/>
        </authorList>
    </citation>
    <scope>NUCLEOTIDE SEQUENCE [LARGE SCALE GENOMIC DNA]</scope>
    <source>
        <strain evidence="12 13">IPL20</strain>
    </source>
</reference>
<proteinExistence type="predicted"/>
<dbReference type="AlphaFoldDB" id="A0A1I7NUH3"/>
<evidence type="ECO:0000259" key="8">
    <source>
        <dbReference type="PROSITE" id="PS50113"/>
    </source>
</evidence>
<dbReference type="Pfam" id="PF03924">
    <property type="entry name" value="CHASE"/>
    <property type="match status" value="1"/>
</dbReference>
<dbReference type="CDD" id="cd01949">
    <property type="entry name" value="GGDEF"/>
    <property type="match status" value="1"/>
</dbReference>
<dbReference type="PROSITE" id="PS50887">
    <property type="entry name" value="GGDEF"/>
    <property type="match status" value="1"/>
</dbReference>
<gene>
    <name evidence="12" type="ORF">SAMN05216456_3280</name>
</gene>
<dbReference type="InterPro" id="IPR035919">
    <property type="entry name" value="EAL_sf"/>
</dbReference>
<dbReference type="EMBL" id="FPCK01000004">
    <property type="protein sequence ID" value="SFV38273.1"/>
    <property type="molecule type" value="Genomic_DNA"/>
</dbReference>
<evidence type="ECO:0000259" key="11">
    <source>
        <dbReference type="PROSITE" id="PS50887"/>
    </source>
</evidence>
<feature type="transmembrane region" description="Helical" evidence="6">
    <location>
        <begin position="267"/>
        <end position="286"/>
    </location>
</feature>
<dbReference type="RefSeq" id="WP_092426450.1">
    <property type="nucleotide sequence ID" value="NZ_FPCK01000004.1"/>
</dbReference>
<dbReference type="PANTHER" id="PTHR44757">
    <property type="entry name" value="DIGUANYLATE CYCLASE DGCP"/>
    <property type="match status" value="1"/>
</dbReference>
<dbReference type="InterPro" id="IPR043128">
    <property type="entry name" value="Rev_trsase/Diguanyl_cyclase"/>
</dbReference>
<dbReference type="InterPro" id="IPR013655">
    <property type="entry name" value="PAS_fold_3"/>
</dbReference>
<keyword evidence="3 6" id="KW-1133">Transmembrane helix</keyword>
<evidence type="ECO:0000256" key="5">
    <source>
        <dbReference type="SAM" id="Coils"/>
    </source>
</evidence>
<sequence length="887" mass="98447">MVQNKGSRTREWRRASFVPALLVMTVVAIAGFVLDRQAESLSGERMRAAVTSQVSVIRARLEGNVASNVQLVRGLVSVLATEPDMDVERFNALASNIFRERSQLRSVAAAPDLVVSMSYPLRGNEAAIGLDYRDFPNQWNAVRRAMETGRLVLAGPLDLVQGGQGLIGRFPVYLNAETGSERLFWGVVSAVIDVDKLYADSGITRAASQLDLAIIGHDGRGNAGQRFFGPDLVARNPVSAYVALPNGTWQIMAAPKEGWHTAPVELWLTRGAIIFGGSLIILPFWIGGGMFRQRFHYIERLRQREVELMQQTQRLNLALETSKVGLWELDLETGEETWDARTNEIYGLPADGTTRTHDHWQKVVHPEDQARADREFRESIIKGRYTSDYRVLLADGTVRHIRSIAVLQDPDGAARSVMGVNWDVTADVALNDDLRRAKALTEARNSELEAAKERIEHNALHDSLTGLPNRRYLDEALRQCAEKGFAGLGTVALLHIDLDRFKQINDTLGHAAGDAMLIHASKVLRSTCRDTDFVARIGGDEFVVLSSNSFGEEGLARLASRLVEAMRKPVIHEGHECRFGISVGIATATVPEIDVKQLLINADIALYRAKDRGRNRYEFFSSALQAEVVTTKRIADEILAGLELNAFVPFYQPQFCAKTHEVVGVEALARWKLPSGIMRGPDAFMAVAEELSVVAAIDRMILEQVLVDLEYWKGAELGVPRASVNVSQRRLHDEGLVESLRELDIEPGRIAFELVESIYLDESDGIVGWNIDQIKELGIDVEIDDFGTGYASIVSLQNLRPKRLKIDRQLVDPILHEPGQRRLVSSIVDIGKAMDIEIIAEGVETMEHADILRDLGCDILQGYAFARPMAREDLGVFMRTRNLPCAS</sequence>
<dbReference type="PANTHER" id="PTHR44757:SF2">
    <property type="entry name" value="BIOFILM ARCHITECTURE MAINTENANCE PROTEIN MBAA"/>
    <property type="match status" value="1"/>
</dbReference>
<dbReference type="InterPro" id="IPR029787">
    <property type="entry name" value="Nucleotide_cyclase"/>
</dbReference>